<organism evidence="1 2">
    <name type="scientific">Cricetulus griseus</name>
    <name type="common">Chinese hamster</name>
    <name type="synonym">Cricetulus barabensis griseus</name>
    <dbReference type="NCBI Taxonomy" id="10029"/>
    <lineage>
        <taxon>Eukaryota</taxon>
        <taxon>Metazoa</taxon>
        <taxon>Chordata</taxon>
        <taxon>Craniata</taxon>
        <taxon>Vertebrata</taxon>
        <taxon>Euteleostomi</taxon>
        <taxon>Mammalia</taxon>
        <taxon>Eutheria</taxon>
        <taxon>Euarchontoglires</taxon>
        <taxon>Glires</taxon>
        <taxon>Rodentia</taxon>
        <taxon>Myomorpha</taxon>
        <taxon>Muroidea</taxon>
        <taxon>Cricetidae</taxon>
        <taxon>Cricetinae</taxon>
        <taxon>Cricetulus</taxon>
    </lineage>
</organism>
<evidence type="ECO:0000313" key="1">
    <source>
        <dbReference type="EMBL" id="EGV94956.1"/>
    </source>
</evidence>
<proteinExistence type="predicted"/>
<evidence type="ECO:0000313" key="2">
    <source>
        <dbReference type="Proteomes" id="UP000001075"/>
    </source>
</evidence>
<reference evidence="2" key="1">
    <citation type="journal article" date="2011" name="Nat. Biotechnol.">
        <title>The genomic sequence of the Chinese hamster ovary (CHO)-K1 cell line.</title>
        <authorList>
            <person name="Xu X."/>
            <person name="Nagarajan H."/>
            <person name="Lewis N.E."/>
            <person name="Pan S."/>
            <person name="Cai Z."/>
            <person name="Liu X."/>
            <person name="Chen W."/>
            <person name="Xie M."/>
            <person name="Wang W."/>
            <person name="Hammond S."/>
            <person name="Andersen M.R."/>
            <person name="Neff N."/>
            <person name="Passarelli B."/>
            <person name="Koh W."/>
            <person name="Fan H.C."/>
            <person name="Wang J."/>
            <person name="Gui Y."/>
            <person name="Lee K.H."/>
            <person name="Betenbaugh M.J."/>
            <person name="Quake S.R."/>
            <person name="Famili I."/>
            <person name="Palsson B.O."/>
            <person name="Wang J."/>
        </authorList>
    </citation>
    <scope>NUCLEOTIDE SEQUENCE [LARGE SCALE GENOMIC DNA]</scope>
    <source>
        <strain evidence="2">CHO K1 cell line</strain>
    </source>
</reference>
<accession>G3H9R2</accession>
<sequence>MARFFISCQTQGNKREGKKMQSSATENGLECKQQNPIILAASSSYFGEQLWLLHK</sequence>
<dbReference type="EMBL" id="JH000237">
    <property type="protein sequence ID" value="EGV94956.1"/>
    <property type="molecule type" value="Genomic_DNA"/>
</dbReference>
<dbReference type="AlphaFoldDB" id="G3H9R2"/>
<dbReference type="InParanoid" id="G3H9R2"/>
<protein>
    <submittedName>
        <fullName evidence="1">Uncharacterized protein</fullName>
    </submittedName>
</protein>
<name>G3H9R2_CRIGR</name>
<gene>
    <name evidence="1" type="ORF">I79_007142</name>
</gene>
<dbReference type="Proteomes" id="UP000001075">
    <property type="component" value="Unassembled WGS sequence"/>
</dbReference>